<reference evidence="2" key="1">
    <citation type="submission" date="2016-08" db="EMBL/GenBank/DDBJ databases">
        <authorList>
            <person name="Varghese N."/>
            <person name="Submissions Spin"/>
        </authorList>
    </citation>
    <scope>NUCLEOTIDE SEQUENCE [LARGE SCALE GENOMIC DNA]</scope>
    <source>
        <strain evidence="2">HAMBI 2975</strain>
    </source>
</reference>
<dbReference type="STRING" id="410764.GA0061103_2943"/>
<name>A0A1C3UZV0_9HYPH</name>
<dbReference type="Proteomes" id="UP000199101">
    <property type="component" value="Unassembled WGS sequence"/>
</dbReference>
<dbReference type="EMBL" id="FMAG01000002">
    <property type="protein sequence ID" value="SCB20938.1"/>
    <property type="molecule type" value="Genomic_DNA"/>
</dbReference>
<accession>A0A1C3UZV0</accession>
<dbReference type="RefSeq" id="WP_092710095.1">
    <property type="nucleotide sequence ID" value="NZ_FMAG01000002.1"/>
</dbReference>
<dbReference type="InterPro" id="IPR009962">
    <property type="entry name" value="DUF1488"/>
</dbReference>
<evidence type="ECO:0008006" key="3">
    <source>
        <dbReference type="Google" id="ProtNLM"/>
    </source>
</evidence>
<gene>
    <name evidence="1" type="ORF">GA0061103_2943</name>
</gene>
<keyword evidence="2" id="KW-1185">Reference proteome</keyword>
<sequence>MSLSFPNRSRSYDASTNRIRFIGHDGMFEVPFLVDADVFPGASTEAAYLAAFDAGRDVIQRAAAKAYGYTRRRLYILTASDFR</sequence>
<evidence type="ECO:0000313" key="2">
    <source>
        <dbReference type="Proteomes" id="UP000199101"/>
    </source>
</evidence>
<dbReference type="Pfam" id="PF07369">
    <property type="entry name" value="DUF1488"/>
    <property type="match status" value="1"/>
</dbReference>
<dbReference type="OrthoDB" id="7360668at2"/>
<evidence type="ECO:0000313" key="1">
    <source>
        <dbReference type="EMBL" id="SCB20938.1"/>
    </source>
</evidence>
<dbReference type="AlphaFoldDB" id="A0A1C3UZV0"/>
<organism evidence="1 2">
    <name type="scientific">Rhizobium multihospitium</name>
    <dbReference type="NCBI Taxonomy" id="410764"/>
    <lineage>
        <taxon>Bacteria</taxon>
        <taxon>Pseudomonadati</taxon>
        <taxon>Pseudomonadota</taxon>
        <taxon>Alphaproteobacteria</taxon>
        <taxon>Hyphomicrobiales</taxon>
        <taxon>Rhizobiaceae</taxon>
        <taxon>Rhizobium/Agrobacterium group</taxon>
        <taxon>Rhizobium</taxon>
    </lineage>
</organism>
<protein>
    <recommendedName>
        <fullName evidence="3">DUF1488 domain-containing protein</fullName>
    </recommendedName>
</protein>
<proteinExistence type="predicted"/>